<dbReference type="EMBL" id="JACDUR010000003">
    <property type="protein sequence ID" value="MBA2891446.1"/>
    <property type="molecule type" value="Genomic_DNA"/>
</dbReference>
<evidence type="ECO:0000256" key="3">
    <source>
        <dbReference type="ARBA" id="ARBA00022692"/>
    </source>
</evidence>
<evidence type="ECO:0000256" key="5">
    <source>
        <dbReference type="ARBA" id="ARBA00023065"/>
    </source>
</evidence>
<dbReference type="AlphaFoldDB" id="A0A7W0HQA7"/>
<keyword evidence="11" id="KW-1185">Reference proteome</keyword>
<feature type="transmembrane region" description="Helical" evidence="8">
    <location>
        <begin position="34"/>
        <end position="53"/>
    </location>
</feature>
<reference evidence="10 11" key="1">
    <citation type="submission" date="2020-07" db="EMBL/GenBank/DDBJ databases">
        <title>Genomic Encyclopedia of Type Strains, Phase IV (KMG-IV): sequencing the most valuable type-strain genomes for metagenomic binning, comparative biology and taxonomic classification.</title>
        <authorList>
            <person name="Goeker M."/>
        </authorList>
    </citation>
    <scope>NUCLEOTIDE SEQUENCE [LARGE SCALE GENOMIC DNA]</scope>
    <source>
        <strain evidence="10 11">DSM 45533</strain>
    </source>
</reference>
<feature type="transmembrane region" description="Helical" evidence="8">
    <location>
        <begin position="134"/>
        <end position="157"/>
    </location>
</feature>
<feature type="transmembrane region" description="Helical" evidence="8">
    <location>
        <begin position="65"/>
        <end position="88"/>
    </location>
</feature>
<keyword evidence="3 8" id="KW-0812">Transmembrane</keyword>
<feature type="region of interest" description="Disordered" evidence="7">
    <location>
        <begin position="407"/>
        <end position="429"/>
    </location>
</feature>
<accession>A0A7W0HQA7</accession>
<feature type="transmembrane region" description="Helical" evidence="8">
    <location>
        <begin position="6"/>
        <end position="27"/>
    </location>
</feature>
<evidence type="ECO:0000313" key="10">
    <source>
        <dbReference type="EMBL" id="MBA2891446.1"/>
    </source>
</evidence>
<keyword evidence="2" id="KW-0813">Transport</keyword>
<gene>
    <name evidence="10" type="ORF">HNR30_002787</name>
</gene>
<evidence type="ECO:0000256" key="4">
    <source>
        <dbReference type="ARBA" id="ARBA00022989"/>
    </source>
</evidence>
<dbReference type="InterPro" id="IPR006153">
    <property type="entry name" value="Cation/H_exchanger_TM"/>
</dbReference>
<dbReference type="GO" id="GO:1902600">
    <property type="term" value="P:proton transmembrane transport"/>
    <property type="evidence" value="ECO:0007669"/>
    <property type="project" value="InterPro"/>
</dbReference>
<dbReference type="Proteomes" id="UP000530928">
    <property type="component" value="Unassembled WGS sequence"/>
</dbReference>
<evidence type="ECO:0000256" key="2">
    <source>
        <dbReference type="ARBA" id="ARBA00022448"/>
    </source>
</evidence>
<dbReference type="RefSeq" id="WP_181610241.1">
    <property type="nucleotide sequence ID" value="NZ_BAABAM010000002.1"/>
</dbReference>
<feature type="transmembrane region" description="Helical" evidence="8">
    <location>
        <begin position="199"/>
        <end position="218"/>
    </location>
</feature>
<organism evidence="10 11">
    <name type="scientific">Nonomuraea soli</name>
    <dbReference type="NCBI Taxonomy" id="1032476"/>
    <lineage>
        <taxon>Bacteria</taxon>
        <taxon>Bacillati</taxon>
        <taxon>Actinomycetota</taxon>
        <taxon>Actinomycetes</taxon>
        <taxon>Streptosporangiales</taxon>
        <taxon>Streptosporangiaceae</taxon>
        <taxon>Nonomuraea</taxon>
    </lineage>
</organism>
<dbReference type="InterPro" id="IPR050794">
    <property type="entry name" value="CPA2_transporter"/>
</dbReference>
<evidence type="ECO:0000256" key="7">
    <source>
        <dbReference type="SAM" id="MobiDB-lite"/>
    </source>
</evidence>
<proteinExistence type="predicted"/>
<feature type="transmembrane region" description="Helical" evidence="8">
    <location>
        <begin position="311"/>
        <end position="333"/>
    </location>
</feature>
<dbReference type="PANTHER" id="PTHR32468">
    <property type="entry name" value="CATION/H + ANTIPORTER"/>
    <property type="match status" value="1"/>
</dbReference>
<evidence type="ECO:0000256" key="8">
    <source>
        <dbReference type="SAM" id="Phobius"/>
    </source>
</evidence>
<evidence type="ECO:0000259" key="9">
    <source>
        <dbReference type="Pfam" id="PF00999"/>
    </source>
</evidence>
<comment type="subcellular location">
    <subcellularLocation>
        <location evidence="1">Membrane</location>
        <topology evidence="1">Multi-pass membrane protein</topology>
    </subcellularLocation>
</comment>
<comment type="caution">
    <text evidence="10">The sequence shown here is derived from an EMBL/GenBank/DDBJ whole genome shotgun (WGS) entry which is preliminary data.</text>
</comment>
<keyword evidence="5" id="KW-0406">Ion transport</keyword>
<feature type="transmembrane region" description="Helical" evidence="8">
    <location>
        <begin position="100"/>
        <end position="122"/>
    </location>
</feature>
<keyword evidence="4 8" id="KW-1133">Transmembrane helix</keyword>
<name>A0A7W0HQA7_9ACTN</name>
<keyword evidence="6 8" id="KW-0472">Membrane</keyword>
<feature type="domain" description="Cation/H+ exchanger transmembrane" evidence="9">
    <location>
        <begin position="18"/>
        <end position="395"/>
    </location>
</feature>
<protein>
    <submittedName>
        <fullName evidence="10">Kef-type K+ transport system membrane component KefB</fullName>
    </submittedName>
</protein>
<sequence>MLTGVPLFLLQLVVILALAVLLGRLAVRFGQPAIVGELTAGVLLGPSVLGQLAPGWASWLPKPGSGALIDAVAQLGILLVVGLAAAELDLGRLRAQAGTLVRISAWAMLLPLALGAAAGYVVPAALMGPEGDRLTFAAYLGVALCVTAIPVISRTLNDLGLIGHRVGQLTLASGACQDAVAWILLAVVGAAATSGVDPGALGMTVVWLAAMFLVALLLRPLAGRVLSTAEQAPTMTTSAILIIAGALAAHLAGLEPAVGAFAGGLVAGAARGEGMKHLETLRTAVIAVLAPVFLAFAGLHLDLAALGDPVVALAAAGLLVLAVGGKLAGGYIGARTSGIPRWESFAIGAGLNSRGLIEIIVATVGLRLGILTPATYSIIVLIAVATSLMAPPLLRAAFARQTFDERNGVRHGRGESERDQPDLHRPGHR</sequence>
<dbReference type="PANTHER" id="PTHR32468:SF0">
    <property type="entry name" value="K(+)_H(+) ANTIPORTER 1"/>
    <property type="match status" value="1"/>
</dbReference>
<evidence type="ECO:0000256" key="6">
    <source>
        <dbReference type="ARBA" id="ARBA00023136"/>
    </source>
</evidence>
<feature type="transmembrane region" description="Helical" evidence="8">
    <location>
        <begin position="281"/>
        <end position="299"/>
    </location>
</feature>
<evidence type="ECO:0000313" key="11">
    <source>
        <dbReference type="Proteomes" id="UP000530928"/>
    </source>
</evidence>
<feature type="transmembrane region" description="Helical" evidence="8">
    <location>
        <begin position="169"/>
        <end position="193"/>
    </location>
</feature>
<dbReference type="Pfam" id="PF00999">
    <property type="entry name" value="Na_H_Exchanger"/>
    <property type="match status" value="1"/>
</dbReference>
<feature type="transmembrane region" description="Helical" evidence="8">
    <location>
        <begin position="374"/>
        <end position="394"/>
    </location>
</feature>
<dbReference type="GO" id="GO:0015297">
    <property type="term" value="F:antiporter activity"/>
    <property type="evidence" value="ECO:0007669"/>
    <property type="project" value="InterPro"/>
</dbReference>
<dbReference type="GO" id="GO:0016020">
    <property type="term" value="C:membrane"/>
    <property type="evidence" value="ECO:0007669"/>
    <property type="project" value="UniProtKB-SubCell"/>
</dbReference>
<evidence type="ECO:0000256" key="1">
    <source>
        <dbReference type="ARBA" id="ARBA00004141"/>
    </source>
</evidence>
<dbReference type="Gene3D" id="1.20.1530.20">
    <property type="match status" value="1"/>
</dbReference>
<dbReference type="InterPro" id="IPR038770">
    <property type="entry name" value="Na+/solute_symporter_sf"/>
</dbReference>